<evidence type="ECO:0000313" key="2">
    <source>
        <dbReference type="EMBL" id="KDN60261.1"/>
    </source>
</evidence>
<feature type="compositionally biased region" description="Polar residues" evidence="1">
    <location>
        <begin position="1"/>
        <end position="11"/>
    </location>
</feature>
<dbReference type="Proteomes" id="UP000027238">
    <property type="component" value="Unassembled WGS sequence"/>
</dbReference>
<keyword evidence="3" id="KW-1185">Reference proteome</keyword>
<feature type="compositionally biased region" description="Basic and acidic residues" evidence="1">
    <location>
        <begin position="214"/>
        <end position="224"/>
    </location>
</feature>
<feature type="region of interest" description="Disordered" evidence="1">
    <location>
        <begin position="157"/>
        <end position="247"/>
    </location>
</feature>
<evidence type="ECO:0000256" key="1">
    <source>
        <dbReference type="SAM" id="MobiDB-lite"/>
    </source>
</evidence>
<accession>A0A066X3F3</accession>
<dbReference type="EMBL" id="JMSE01001535">
    <property type="protein sequence ID" value="KDN60261.1"/>
    <property type="molecule type" value="Genomic_DNA"/>
</dbReference>
<sequence>MYTRQAQNSNFGARIKAQPEQNPEGKHLPRPVDNTKHLLEHTGQEALALQLQIRRRIPLLFLRGLVAPLPPPPLFLQNDPQPLDKLVQHPSVACTEQQQEGGADTSADDVAHPREAVETVPQRATGRSHDDTGDDDDSAVAQREECTDCDWTLARGNEAPGHEVDGGDVVSVEGVAEAEDEGEGGGGDEGWVKVQQNAGDDPDEYVCGNEEGNDADRRRGKDAEALWEGQGGEGDAEPRHGDDGCGF</sequence>
<organism evidence="2 3">
    <name type="scientific">Colletotrichum sublineola</name>
    <name type="common">Sorghum anthracnose fungus</name>
    <dbReference type="NCBI Taxonomy" id="1173701"/>
    <lineage>
        <taxon>Eukaryota</taxon>
        <taxon>Fungi</taxon>
        <taxon>Dikarya</taxon>
        <taxon>Ascomycota</taxon>
        <taxon>Pezizomycotina</taxon>
        <taxon>Sordariomycetes</taxon>
        <taxon>Hypocreomycetidae</taxon>
        <taxon>Glomerellales</taxon>
        <taxon>Glomerellaceae</taxon>
        <taxon>Colletotrichum</taxon>
        <taxon>Colletotrichum graminicola species complex</taxon>
    </lineage>
</organism>
<comment type="caution">
    <text evidence="2">The sequence shown here is derived from an EMBL/GenBank/DDBJ whole genome shotgun (WGS) entry which is preliminary data.</text>
</comment>
<feature type="region of interest" description="Disordered" evidence="1">
    <location>
        <begin position="94"/>
        <end position="142"/>
    </location>
</feature>
<reference evidence="3" key="1">
    <citation type="journal article" date="2014" name="Genome Announc.">
        <title>Draft genome sequence of Colletotrichum sublineola, a destructive pathogen of cultivated sorghum.</title>
        <authorList>
            <person name="Baroncelli R."/>
            <person name="Sanz-Martin J.M."/>
            <person name="Rech G.E."/>
            <person name="Sukno S.A."/>
            <person name="Thon M.R."/>
        </authorList>
    </citation>
    <scope>NUCLEOTIDE SEQUENCE [LARGE SCALE GENOMIC DNA]</scope>
    <source>
        <strain evidence="3">TX430BB</strain>
    </source>
</reference>
<dbReference type="HOGENOM" id="CLU_1124458_0_0_1"/>
<proteinExistence type="predicted"/>
<name>A0A066X3F3_COLSU</name>
<feature type="region of interest" description="Disordered" evidence="1">
    <location>
        <begin position="1"/>
        <end position="29"/>
    </location>
</feature>
<gene>
    <name evidence="2" type="ORF">CSUB01_07716</name>
</gene>
<protein>
    <submittedName>
        <fullName evidence="2">Uncharacterized protein</fullName>
    </submittedName>
</protein>
<dbReference type="AlphaFoldDB" id="A0A066X3F3"/>
<feature type="compositionally biased region" description="Basic and acidic residues" evidence="1">
    <location>
        <begin position="236"/>
        <end position="247"/>
    </location>
</feature>
<evidence type="ECO:0000313" key="3">
    <source>
        <dbReference type="Proteomes" id="UP000027238"/>
    </source>
</evidence>